<accession>A0A3G9CQR8</accession>
<evidence type="ECO:0000313" key="1">
    <source>
        <dbReference type="EMBL" id="BAW28094.1"/>
    </source>
</evidence>
<protein>
    <submittedName>
        <fullName evidence="1">Uncharacterized protein</fullName>
    </submittedName>
</protein>
<dbReference type="Proteomes" id="UP000265557">
    <property type="component" value="Chromosome"/>
</dbReference>
<sequence length="62" mass="7097">MNLACQSIKNFLLFWLRNSNPSEDVNPEVKVFLIAALSNLRMGAPAFAMFLLKNRKNMKINI</sequence>
<dbReference type="AlphaFoldDB" id="A0A3G9CQR8"/>
<organism evidence="1 2">
    <name type="scientific">Methanosarcina thermophila</name>
    <dbReference type="NCBI Taxonomy" id="2210"/>
    <lineage>
        <taxon>Archaea</taxon>
        <taxon>Methanobacteriati</taxon>
        <taxon>Methanobacteriota</taxon>
        <taxon>Stenosarchaea group</taxon>
        <taxon>Methanomicrobia</taxon>
        <taxon>Methanosarcinales</taxon>
        <taxon>Methanosarcinaceae</taxon>
        <taxon>Methanosarcina</taxon>
    </lineage>
</organism>
<proteinExistence type="predicted"/>
<gene>
    <name evidence="1" type="ORF">MESMT1_0164</name>
</gene>
<evidence type="ECO:0000313" key="2">
    <source>
        <dbReference type="Proteomes" id="UP000265557"/>
    </source>
</evidence>
<name>A0A3G9CQR8_METTE</name>
<dbReference type="EMBL" id="AP017646">
    <property type="protein sequence ID" value="BAW28094.1"/>
    <property type="molecule type" value="Genomic_DNA"/>
</dbReference>
<reference evidence="1 2" key="1">
    <citation type="submission" date="2016-09" db="EMBL/GenBank/DDBJ databases">
        <title>Complete Genome Sequence of Methanosarcina thermophila MT-1.</title>
        <authorList>
            <person name="Kouzuma A."/>
        </authorList>
    </citation>
    <scope>NUCLEOTIDE SEQUENCE [LARGE SCALE GENOMIC DNA]</scope>
    <source>
        <strain evidence="1 2">MT-1</strain>
    </source>
</reference>